<dbReference type="PANTHER" id="PTHR14491">
    <property type="entry name" value="SOSONDOWAH, ISOFORM G"/>
    <property type="match status" value="1"/>
</dbReference>
<reference evidence="7" key="1">
    <citation type="submission" date="2025-08" db="UniProtKB">
        <authorList>
            <consortium name="RefSeq"/>
        </authorList>
    </citation>
    <scope>IDENTIFICATION</scope>
    <source>
        <tissue evidence="7">Tentacle</tissue>
    </source>
</reference>
<feature type="compositionally biased region" description="Low complexity" evidence="5">
    <location>
        <begin position="259"/>
        <end position="270"/>
    </location>
</feature>
<proteinExistence type="inferred from homology"/>
<dbReference type="KEGG" id="aten:116289298"/>
<keyword evidence="6" id="KW-1185">Reference proteome</keyword>
<evidence type="ECO:0000256" key="3">
    <source>
        <dbReference type="ARBA" id="ARBA00038122"/>
    </source>
</evidence>
<evidence type="ECO:0000256" key="5">
    <source>
        <dbReference type="SAM" id="MobiDB-lite"/>
    </source>
</evidence>
<feature type="repeat" description="ANK" evidence="4">
    <location>
        <begin position="147"/>
        <end position="180"/>
    </location>
</feature>
<dbReference type="GeneID" id="116289298"/>
<feature type="repeat" description="ANK" evidence="4">
    <location>
        <begin position="83"/>
        <end position="115"/>
    </location>
</feature>
<comment type="similarity">
    <text evidence="3">Belongs to the SOWAH family.</text>
</comment>
<keyword evidence="1" id="KW-0677">Repeat</keyword>
<dbReference type="SUPFAM" id="SSF48403">
    <property type="entry name" value="Ankyrin repeat"/>
    <property type="match status" value="1"/>
</dbReference>
<feature type="region of interest" description="Disordered" evidence="5">
    <location>
        <begin position="251"/>
        <end position="275"/>
    </location>
</feature>
<protein>
    <submittedName>
        <fullName evidence="7">Ankyrin repeat domain-containing protein SOWAHA-like</fullName>
    </submittedName>
</protein>
<sequence length="336" mass="38320">MTSYTSKANAKELRKGKRENPRRRYSFLALRKDGLRRRSESAHAFIKDDEKYWYRCAMECNMEEIKRLLQRDSSLRSKKDMVMGFTALHWAAKKGHREMVEFLASTGMDVNLKTTKALVDLTRALFNFFFFFMCCQPFTMIKRQIKGGYTALHFAVIQGHEEVISILIEDYGADINIRDNSGRKPRHYLREDTSLWIQRMLGKDSKPAVNVSDEDGAIAKSLETIGSLLLPITSLSMDSLSTSLGSGLDKIGSDSDPLTTNDNNNENDNTPIQKGRSSSFVKFCHSFKGITKKDKSTNLEIPDDGTPRYYRTGRAKSAPDIKHVIDWKPRILLLPQ</sequence>
<accession>A0A6P8H6M6</accession>
<dbReference type="InterPro" id="IPR002110">
    <property type="entry name" value="Ankyrin_rpt"/>
</dbReference>
<dbReference type="Gene3D" id="1.25.40.20">
    <property type="entry name" value="Ankyrin repeat-containing domain"/>
    <property type="match status" value="1"/>
</dbReference>
<dbReference type="PROSITE" id="PS50088">
    <property type="entry name" value="ANK_REPEAT"/>
    <property type="match status" value="2"/>
</dbReference>
<dbReference type="InParanoid" id="A0A6P8H6M6"/>
<evidence type="ECO:0000256" key="4">
    <source>
        <dbReference type="PROSITE-ProRule" id="PRU00023"/>
    </source>
</evidence>
<evidence type="ECO:0000313" key="7">
    <source>
        <dbReference type="RefSeq" id="XP_031552049.1"/>
    </source>
</evidence>
<dbReference type="Pfam" id="PF00023">
    <property type="entry name" value="Ank"/>
    <property type="match status" value="1"/>
</dbReference>
<dbReference type="PRINTS" id="PR01415">
    <property type="entry name" value="ANKYRIN"/>
</dbReference>
<dbReference type="PANTHER" id="PTHR14491:SF7">
    <property type="entry name" value="SOSONDOWAH, ISOFORM G"/>
    <property type="match status" value="1"/>
</dbReference>
<gene>
    <name evidence="7" type="primary">LOC116289298</name>
</gene>
<organism evidence="6 7">
    <name type="scientific">Actinia tenebrosa</name>
    <name type="common">Australian red waratah sea anemone</name>
    <dbReference type="NCBI Taxonomy" id="6105"/>
    <lineage>
        <taxon>Eukaryota</taxon>
        <taxon>Metazoa</taxon>
        <taxon>Cnidaria</taxon>
        <taxon>Anthozoa</taxon>
        <taxon>Hexacorallia</taxon>
        <taxon>Actiniaria</taxon>
        <taxon>Actiniidae</taxon>
        <taxon>Actinia</taxon>
    </lineage>
</organism>
<dbReference type="PROSITE" id="PS50297">
    <property type="entry name" value="ANK_REP_REGION"/>
    <property type="match status" value="2"/>
</dbReference>
<keyword evidence="2 4" id="KW-0040">ANK repeat</keyword>
<evidence type="ECO:0000313" key="6">
    <source>
        <dbReference type="Proteomes" id="UP000515163"/>
    </source>
</evidence>
<name>A0A6P8H6M6_ACTTE</name>
<dbReference type="SMART" id="SM00248">
    <property type="entry name" value="ANK"/>
    <property type="match status" value="2"/>
</dbReference>
<dbReference type="Pfam" id="PF12796">
    <property type="entry name" value="Ank_2"/>
    <property type="match status" value="1"/>
</dbReference>
<evidence type="ECO:0000256" key="2">
    <source>
        <dbReference type="ARBA" id="ARBA00023043"/>
    </source>
</evidence>
<dbReference type="OrthoDB" id="5969290at2759"/>
<dbReference type="Proteomes" id="UP000515163">
    <property type="component" value="Unplaced"/>
</dbReference>
<feature type="region of interest" description="Disordered" evidence="5">
    <location>
        <begin position="1"/>
        <end position="20"/>
    </location>
</feature>
<dbReference type="InterPro" id="IPR036770">
    <property type="entry name" value="Ankyrin_rpt-contain_sf"/>
</dbReference>
<dbReference type="RefSeq" id="XP_031552049.1">
    <property type="nucleotide sequence ID" value="XM_031696189.1"/>
</dbReference>
<evidence type="ECO:0000256" key="1">
    <source>
        <dbReference type="ARBA" id="ARBA00022737"/>
    </source>
</evidence>
<dbReference type="AlphaFoldDB" id="A0A6P8H6M6"/>